<gene>
    <name evidence="1" type="ordered locus">Caci_6635</name>
</gene>
<dbReference type="InterPro" id="IPR016084">
    <property type="entry name" value="Haem_Oase-like_multi-hlx"/>
</dbReference>
<evidence type="ECO:0000313" key="2">
    <source>
        <dbReference type="Proteomes" id="UP000000851"/>
    </source>
</evidence>
<dbReference type="STRING" id="479433.Caci_6635"/>
<protein>
    <recommendedName>
        <fullName evidence="3">Iron-containing redox enzyme family protein</fullName>
    </recommendedName>
</protein>
<keyword evidence="2" id="KW-1185">Reference proteome</keyword>
<dbReference type="KEGG" id="cai:Caci_6635"/>
<dbReference type="SUPFAM" id="SSF48613">
    <property type="entry name" value="Heme oxygenase-like"/>
    <property type="match status" value="1"/>
</dbReference>
<dbReference type="RefSeq" id="WP_015795210.1">
    <property type="nucleotide sequence ID" value="NC_013131.1"/>
</dbReference>
<proteinExistence type="predicted"/>
<sequence>MGISTLNPVRLPEPRGPITEALTGRLLQSPDSEVSLPPATGGWLDEDLQLALYLCYELHYRGFADVSDAWEWQPGLLAARADLEKVFLSGVEDELGQVPSVQEQVDSMLVEPVHGTGVSYYLLEQGERWQAREYLAHRSLYHLKEADPQAWVIPRLHGAAQAALVAVEYDEYGAGRPEAAHSQLFARMMADFDLDADYGGYTDAATAHSLAVVNLMSLFGLHRSHRGALVGQFARVEITSSPGSRRLAEAFAALGAGADGTAFYREHVEADALHEQLIRHDVIDTLLRDEPQLEADIAFGLAASALVDDRLGSHVLDCWKQSRSSLRKPLPDAPPSP</sequence>
<dbReference type="AlphaFoldDB" id="C7PZY8"/>
<evidence type="ECO:0008006" key="3">
    <source>
        <dbReference type="Google" id="ProtNLM"/>
    </source>
</evidence>
<dbReference type="Gene3D" id="1.20.910.10">
    <property type="entry name" value="Heme oxygenase-like"/>
    <property type="match status" value="1"/>
</dbReference>
<reference evidence="1 2" key="1">
    <citation type="journal article" date="2009" name="Stand. Genomic Sci.">
        <title>Complete genome sequence of Catenulispora acidiphila type strain (ID 139908).</title>
        <authorList>
            <person name="Copeland A."/>
            <person name="Lapidus A."/>
            <person name="Glavina Del Rio T."/>
            <person name="Nolan M."/>
            <person name="Lucas S."/>
            <person name="Chen F."/>
            <person name="Tice H."/>
            <person name="Cheng J.F."/>
            <person name="Bruce D."/>
            <person name="Goodwin L."/>
            <person name="Pitluck S."/>
            <person name="Mikhailova N."/>
            <person name="Pati A."/>
            <person name="Ivanova N."/>
            <person name="Mavromatis K."/>
            <person name="Chen A."/>
            <person name="Palaniappan K."/>
            <person name="Chain P."/>
            <person name="Land M."/>
            <person name="Hauser L."/>
            <person name="Chang Y.J."/>
            <person name="Jeffries C.D."/>
            <person name="Chertkov O."/>
            <person name="Brettin T."/>
            <person name="Detter J.C."/>
            <person name="Han C."/>
            <person name="Ali Z."/>
            <person name="Tindall B.J."/>
            <person name="Goker M."/>
            <person name="Bristow J."/>
            <person name="Eisen J.A."/>
            <person name="Markowitz V."/>
            <person name="Hugenholtz P."/>
            <person name="Kyrpides N.C."/>
            <person name="Klenk H.P."/>
        </authorList>
    </citation>
    <scope>NUCLEOTIDE SEQUENCE [LARGE SCALE GENOMIC DNA]</scope>
    <source>
        <strain evidence="2">DSM 44928 / JCM 14897 / NBRC 102108 / NRRL B-24433 / ID139908</strain>
    </source>
</reference>
<dbReference type="InParanoid" id="C7PZY8"/>
<dbReference type="EMBL" id="CP001700">
    <property type="protein sequence ID" value="ACU75481.1"/>
    <property type="molecule type" value="Genomic_DNA"/>
</dbReference>
<accession>C7PZY8</accession>
<dbReference type="Proteomes" id="UP000000851">
    <property type="component" value="Chromosome"/>
</dbReference>
<evidence type="ECO:0000313" key="1">
    <source>
        <dbReference type="EMBL" id="ACU75481.1"/>
    </source>
</evidence>
<dbReference type="SMART" id="SM01236">
    <property type="entry name" value="Haem_oxygenase_2"/>
    <property type="match status" value="1"/>
</dbReference>
<dbReference type="Pfam" id="PF14518">
    <property type="entry name" value="Haem_oxygenas_2"/>
    <property type="match status" value="1"/>
</dbReference>
<name>C7PZY8_CATAD</name>
<dbReference type="OrthoDB" id="252872at2"/>
<dbReference type="eggNOG" id="ENOG502Z8NQ">
    <property type="taxonomic scope" value="Bacteria"/>
</dbReference>
<dbReference type="HOGENOM" id="CLU_052813_0_0_11"/>
<organism evidence="1 2">
    <name type="scientific">Catenulispora acidiphila (strain DSM 44928 / JCM 14897 / NBRC 102108 / NRRL B-24433 / ID139908)</name>
    <dbReference type="NCBI Taxonomy" id="479433"/>
    <lineage>
        <taxon>Bacteria</taxon>
        <taxon>Bacillati</taxon>
        <taxon>Actinomycetota</taxon>
        <taxon>Actinomycetes</taxon>
        <taxon>Catenulisporales</taxon>
        <taxon>Catenulisporaceae</taxon>
        <taxon>Catenulispora</taxon>
    </lineage>
</organism>